<evidence type="ECO:0000256" key="1">
    <source>
        <dbReference type="ARBA" id="ARBA00007137"/>
    </source>
</evidence>
<gene>
    <name evidence="4" type="ORF">DCMF_18335</name>
</gene>
<dbReference type="AlphaFoldDB" id="A0A3G1KVL3"/>
<dbReference type="EMBL" id="CP017634">
    <property type="protein sequence ID" value="ATW26447.1"/>
    <property type="molecule type" value="Genomic_DNA"/>
</dbReference>
<dbReference type="Gene3D" id="3.20.20.480">
    <property type="entry name" value="Trimethylamine methyltransferase-like"/>
    <property type="match status" value="1"/>
</dbReference>
<name>A0A3G1KVL3_FORW1</name>
<comment type="similarity">
    <text evidence="1">Belongs to the trimethylamine methyltransferase family.</text>
</comment>
<dbReference type="InterPro" id="IPR010426">
    <property type="entry name" value="MTTB_MeTrfase"/>
</dbReference>
<accession>A0A3G1KVL3</accession>
<dbReference type="GO" id="GO:0015948">
    <property type="term" value="P:methanogenesis"/>
    <property type="evidence" value="ECO:0007669"/>
    <property type="project" value="InterPro"/>
</dbReference>
<keyword evidence="5" id="KW-1185">Reference proteome</keyword>
<dbReference type="Proteomes" id="UP000323521">
    <property type="component" value="Chromosome"/>
</dbReference>
<evidence type="ECO:0000313" key="5">
    <source>
        <dbReference type="Proteomes" id="UP000323521"/>
    </source>
</evidence>
<evidence type="ECO:0000313" key="4">
    <source>
        <dbReference type="EMBL" id="ATW26447.1"/>
    </source>
</evidence>
<evidence type="ECO:0000256" key="2">
    <source>
        <dbReference type="ARBA" id="ARBA00022603"/>
    </source>
</evidence>
<keyword evidence="3 4" id="KW-0808">Transferase</keyword>
<sequence>MEGRKSNYKVNQSVQFRVLSDDQCAEIFQAALEVLERTGVNIHCEEALSLLKNAGSWVDGKRVRIPSHLVKKALHRVPARVVLCTRDGERKLFLEGHNSYFGPGPTNPYFIDVETGERRKVVKKDVENVAKVCEALPNIDFVMSLAMISDCTPVLADVHEVHAMLQNTTKPICTWAFNVENLKDIVEMCCAVAGGLENLQRNPFFSLYSEPIVPLTHPKEAVEKLLYMADMGLPQIYAPGMQMGGTVPMTIAGMLVVGLADNLVGLLLSQLKREGAPFIAGLMLALMDMQTTNCSYGAPEFSLALAAQADLYHFLKLPVWSAAGASDSIVFDEQAAVEAAIQCYSAALSGANLIHDVGFLESGLSASLEQLALGDEIIGMVRRIISGVEVNKDTLAVDVIDQVGPGGHFLGEEHTFKYFRQKTWFPTLMNRKRYLDWKNEGEKTMGMRLNEKARKILNEFESKRLPVHLEERLNEIMEKAEQRARKN</sequence>
<reference evidence="4 5" key="1">
    <citation type="submission" date="2016-10" db="EMBL/GenBank/DDBJ databases">
        <title>Complete Genome Sequence of Peptococcaceae strain DCMF.</title>
        <authorList>
            <person name="Edwards R.J."/>
            <person name="Holland S.I."/>
            <person name="Deshpande N.P."/>
            <person name="Wong Y.K."/>
            <person name="Ertan H."/>
            <person name="Manefield M."/>
            <person name="Russell T.L."/>
            <person name="Lee M.J."/>
        </authorList>
    </citation>
    <scope>NUCLEOTIDE SEQUENCE [LARGE SCALE GENOMIC DNA]</scope>
    <source>
        <strain evidence="4 5">DCMF</strain>
    </source>
</reference>
<dbReference type="GO" id="GO:0032259">
    <property type="term" value="P:methylation"/>
    <property type="evidence" value="ECO:0007669"/>
    <property type="project" value="UniProtKB-KW"/>
</dbReference>
<dbReference type="Pfam" id="PF06253">
    <property type="entry name" value="MTTB"/>
    <property type="match status" value="1"/>
</dbReference>
<organism evidence="4 5">
    <name type="scientific">Formimonas warabiya</name>
    <dbReference type="NCBI Taxonomy" id="1761012"/>
    <lineage>
        <taxon>Bacteria</taxon>
        <taxon>Bacillati</taxon>
        <taxon>Bacillota</taxon>
        <taxon>Clostridia</taxon>
        <taxon>Eubacteriales</taxon>
        <taxon>Peptococcaceae</taxon>
        <taxon>Candidatus Formimonas</taxon>
    </lineage>
</organism>
<proteinExistence type="inferred from homology"/>
<dbReference type="InterPro" id="IPR038601">
    <property type="entry name" value="MttB-like_sf"/>
</dbReference>
<dbReference type="OrthoDB" id="5418352at2"/>
<dbReference type="KEGG" id="fwa:DCMF_18335"/>
<evidence type="ECO:0000256" key="3">
    <source>
        <dbReference type="ARBA" id="ARBA00022679"/>
    </source>
</evidence>
<dbReference type="GO" id="GO:0008168">
    <property type="term" value="F:methyltransferase activity"/>
    <property type="evidence" value="ECO:0007669"/>
    <property type="project" value="UniProtKB-KW"/>
</dbReference>
<dbReference type="RefSeq" id="WP_148135759.1">
    <property type="nucleotide sequence ID" value="NZ_CP017634.1"/>
</dbReference>
<protein>
    <submittedName>
        <fullName evidence="4">Trimethylamine methyltransferase</fullName>
    </submittedName>
</protein>
<keyword evidence="2 4" id="KW-0489">Methyltransferase</keyword>